<dbReference type="SUPFAM" id="SSF56349">
    <property type="entry name" value="DNA breaking-rejoining enzymes"/>
    <property type="match status" value="1"/>
</dbReference>
<dbReference type="InterPro" id="IPR010998">
    <property type="entry name" value="Integrase_recombinase_N"/>
</dbReference>
<dbReference type="InterPro" id="IPR044068">
    <property type="entry name" value="CB"/>
</dbReference>
<reference evidence="7 8" key="1">
    <citation type="submission" date="2015-03" db="EMBL/GenBank/DDBJ databases">
        <authorList>
            <consortium name="Pathogen Informatics"/>
            <person name="Murphy D."/>
        </authorList>
    </citation>
    <scope>NUCLEOTIDE SEQUENCE [LARGE SCALE GENOMIC DNA]</scope>
    <source>
        <strain evidence="8">type strain: CIP110230</strain>
    </source>
</reference>
<dbReference type="Pfam" id="PF24624">
    <property type="entry name" value="Int_N"/>
    <property type="match status" value="1"/>
</dbReference>
<accession>A0ABP1ZVP0</accession>
<keyword evidence="2 4" id="KW-0238">DNA-binding</keyword>
<dbReference type="InterPro" id="IPR013762">
    <property type="entry name" value="Integrase-like_cat_sf"/>
</dbReference>
<dbReference type="InterPro" id="IPR050090">
    <property type="entry name" value="Tyrosine_recombinase_XerCD"/>
</dbReference>
<evidence type="ECO:0000259" key="6">
    <source>
        <dbReference type="PROSITE" id="PS51900"/>
    </source>
</evidence>
<dbReference type="InterPro" id="IPR002104">
    <property type="entry name" value="Integrase_catalytic"/>
</dbReference>
<dbReference type="Pfam" id="PF00589">
    <property type="entry name" value="Phage_integrase"/>
    <property type="match status" value="1"/>
</dbReference>
<dbReference type="EMBL" id="CWJL01000036">
    <property type="protein sequence ID" value="CRY69158.1"/>
    <property type="molecule type" value="Genomic_DNA"/>
</dbReference>
<dbReference type="CDD" id="cd00796">
    <property type="entry name" value="INT_Rci_Hp1_C"/>
    <property type="match status" value="1"/>
</dbReference>
<evidence type="ECO:0000259" key="5">
    <source>
        <dbReference type="PROSITE" id="PS51898"/>
    </source>
</evidence>
<sequence length="332" mass="38230">MSIKKLTDGRYEVDVRPQGSEGKRIRRKFDKKAEAQTFERYILANFHNKEWVDKPADKRLLSELIELWWKYQGQNTKHGEKEKLRLYKIDREMSNPRIYMITRKFLMEYRSQRLSFGLSPATVNRDLSVLSGMFSTLIEAEEFHSENPICAVSKLRLKNSEMSFLSEDEIVDLLTKATGEQRRIALLCLSTGARWGEAKNLRGEHIVGNKVTFVETKNGKKRSIPISDEMLNIIKTKKSGQLFNADYNEFRSLLKELKPDLPRGQASHALRHTFATHFMMNGGNIITLQRILGHANIQQTMNYAHFAPDFLQDAITLNPLRGVSLVHKSSTG</sequence>
<organism evidence="7 8">
    <name type="scientific">Yersinia pekkanenii</name>
    <dbReference type="NCBI Taxonomy" id="1288385"/>
    <lineage>
        <taxon>Bacteria</taxon>
        <taxon>Pseudomonadati</taxon>
        <taxon>Pseudomonadota</taxon>
        <taxon>Gammaproteobacteria</taxon>
        <taxon>Enterobacterales</taxon>
        <taxon>Yersiniaceae</taxon>
        <taxon>Yersinia</taxon>
    </lineage>
</organism>
<name>A0ABP1ZVP0_9GAMM</name>
<evidence type="ECO:0000313" key="7">
    <source>
        <dbReference type="EMBL" id="CRY69158.1"/>
    </source>
</evidence>
<dbReference type="Proteomes" id="UP000044625">
    <property type="component" value="Unassembled WGS sequence"/>
</dbReference>
<dbReference type="InterPro" id="IPR011010">
    <property type="entry name" value="DNA_brk_join_enz"/>
</dbReference>
<protein>
    <submittedName>
        <fullName evidence="7">Integrase</fullName>
    </submittedName>
</protein>
<feature type="domain" description="Core-binding (CB)" evidence="6">
    <location>
        <begin position="59"/>
        <end position="138"/>
    </location>
</feature>
<dbReference type="PANTHER" id="PTHR30349:SF93">
    <property type="entry name" value="FELS-2 PROPHAGE PROTEIN"/>
    <property type="match status" value="1"/>
</dbReference>
<dbReference type="Gene3D" id="1.10.150.130">
    <property type="match status" value="1"/>
</dbReference>
<keyword evidence="8" id="KW-1185">Reference proteome</keyword>
<dbReference type="Gene3D" id="1.10.443.10">
    <property type="entry name" value="Intergrase catalytic core"/>
    <property type="match status" value="1"/>
</dbReference>
<evidence type="ECO:0000256" key="3">
    <source>
        <dbReference type="ARBA" id="ARBA00023172"/>
    </source>
</evidence>
<keyword evidence="1" id="KW-0229">DNA integration</keyword>
<proteinExistence type="predicted"/>
<evidence type="ECO:0000256" key="4">
    <source>
        <dbReference type="PROSITE-ProRule" id="PRU01248"/>
    </source>
</evidence>
<evidence type="ECO:0000256" key="1">
    <source>
        <dbReference type="ARBA" id="ARBA00022908"/>
    </source>
</evidence>
<dbReference type="PROSITE" id="PS51900">
    <property type="entry name" value="CB"/>
    <property type="match status" value="1"/>
</dbReference>
<dbReference type="PANTHER" id="PTHR30349">
    <property type="entry name" value="PHAGE INTEGRASE-RELATED"/>
    <property type="match status" value="1"/>
</dbReference>
<gene>
    <name evidence="7" type="primary">int_7</name>
    <name evidence="7" type="ORF">ERS137968_04298</name>
</gene>
<keyword evidence="3" id="KW-0233">DNA recombination</keyword>
<dbReference type="RefSeq" id="WP_050691996.1">
    <property type="nucleotide sequence ID" value="NZ_CAWMMU010000036.1"/>
</dbReference>
<comment type="caution">
    <text evidence="7">The sequence shown here is derived from an EMBL/GenBank/DDBJ whole genome shotgun (WGS) entry which is preliminary data.</text>
</comment>
<feature type="domain" description="Tyr recombinase" evidence="5">
    <location>
        <begin position="160"/>
        <end position="316"/>
    </location>
</feature>
<dbReference type="InterPro" id="IPR057084">
    <property type="entry name" value="Int_N"/>
</dbReference>
<dbReference type="PROSITE" id="PS51898">
    <property type="entry name" value="TYR_RECOMBINASE"/>
    <property type="match status" value="1"/>
</dbReference>
<evidence type="ECO:0000313" key="8">
    <source>
        <dbReference type="Proteomes" id="UP000044625"/>
    </source>
</evidence>
<evidence type="ECO:0000256" key="2">
    <source>
        <dbReference type="ARBA" id="ARBA00023125"/>
    </source>
</evidence>